<dbReference type="EMBL" id="DRLD01000333">
    <property type="protein sequence ID" value="HED11402.1"/>
    <property type="molecule type" value="Genomic_DNA"/>
</dbReference>
<evidence type="ECO:0000256" key="1">
    <source>
        <dbReference type="ARBA" id="ARBA00010458"/>
    </source>
</evidence>
<comment type="similarity">
    <text evidence="1">Belongs to the acyl coenzyme A hydrolase family.</text>
</comment>
<gene>
    <name evidence="5" type="ORF">ENJ10_11990</name>
</gene>
<proteinExistence type="inferred from homology"/>
<reference evidence="5" key="1">
    <citation type="journal article" date="2020" name="mSystems">
        <title>Genome- and Community-Level Interaction Insights into Carbon Utilization and Element Cycling Functions of Hydrothermarchaeota in Hydrothermal Sediment.</title>
        <authorList>
            <person name="Zhou Z."/>
            <person name="Liu Y."/>
            <person name="Xu W."/>
            <person name="Pan J."/>
            <person name="Luo Z.H."/>
            <person name="Li M."/>
        </authorList>
    </citation>
    <scope>NUCLEOTIDE SEQUENCE [LARGE SCALE GENOMIC DNA]</scope>
    <source>
        <strain evidence="5">HyVt-456</strain>
    </source>
</reference>
<dbReference type="Proteomes" id="UP000886005">
    <property type="component" value="Unassembled WGS sequence"/>
</dbReference>
<dbReference type="Pfam" id="PF03061">
    <property type="entry name" value="4HBT"/>
    <property type="match status" value="1"/>
</dbReference>
<dbReference type="PANTHER" id="PTHR11049">
    <property type="entry name" value="ACYL COENZYME A THIOESTER HYDROLASE"/>
    <property type="match status" value="1"/>
</dbReference>
<comment type="caution">
    <text evidence="5">The sequence shown here is derived from an EMBL/GenBank/DDBJ whole genome shotgun (WGS) entry which is preliminary data.</text>
</comment>
<feature type="domain" description="HotDog ACOT-type" evidence="4">
    <location>
        <begin position="5"/>
        <end position="118"/>
    </location>
</feature>
<dbReference type="SUPFAM" id="SSF54637">
    <property type="entry name" value="Thioesterase/thiol ester dehydrase-isomerase"/>
    <property type="match status" value="1"/>
</dbReference>
<evidence type="ECO:0000313" key="5">
    <source>
        <dbReference type="EMBL" id="HED11402.1"/>
    </source>
</evidence>
<dbReference type="PANTHER" id="PTHR11049:SF24">
    <property type="entry name" value="CYTOSOLIC ACYL COENZYME A THIOESTER HYDROLASE"/>
    <property type="match status" value="1"/>
</dbReference>
<evidence type="ECO:0000259" key="4">
    <source>
        <dbReference type="PROSITE" id="PS51770"/>
    </source>
</evidence>
<protein>
    <submittedName>
        <fullName evidence="5">Acyl-CoA thioesterase</fullName>
    </submittedName>
</protein>
<dbReference type="AlphaFoldDB" id="A0A7V1PWA3"/>
<dbReference type="InterPro" id="IPR029069">
    <property type="entry name" value="HotDog_dom_sf"/>
</dbReference>
<name>A0A7V1PWA3_CALAY</name>
<dbReference type="GO" id="GO:0006637">
    <property type="term" value="P:acyl-CoA metabolic process"/>
    <property type="evidence" value="ECO:0007669"/>
    <property type="project" value="TreeGrafter"/>
</dbReference>
<dbReference type="GO" id="GO:0009062">
    <property type="term" value="P:fatty acid catabolic process"/>
    <property type="evidence" value="ECO:0007669"/>
    <property type="project" value="TreeGrafter"/>
</dbReference>
<dbReference type="InterPro" id="IPR040170">
    <property type="entry name" value="Cytosol_ACT"/>
</dbReference>
<evidence type="ECO:0000256" key="2">
    <source>
        <dbReference type="ARBA" id="ARBA00022801"/>
    </source>
</evidence>
<accession>A0A7V1PWA3</accession>
<dbReference type="InterPro" id="IPR006683">
    <property type="entry name" value="Thioestr_dom"/>
</dbReference>
<dbReference type="Gene3D" id="3.10.129.10">
    <property type="entry name" value="Hotdog Thioesterase"/>
    <property type="match status" value="1"/>
</dbReference>
<sequence length="161" mass="18067">MKAKKSEPISSWDIVFPNDANPMGTMFGGRLMAIMDEMSGIAASRYCGRPSVTASTEAFIFYNPVRVGDRIETIARVVWVGTTSMVVKVQVFSENPIKGIERRQCTTAHFNMVAVDEQGRPTSVPPLLIETTREQQDYDVAEIVKNQALIRKQEVKKRKEV</sequence>
<evidence type="ECO:0000256" key="3">
    <source>
        <dbReference type="PROSITE-ProRule" id="PRU01106"/>
    </source>
</evidence>
<dbReference type="GO" id="GO:0052816">
    <property type="term" value="F:long-chain fatty acyl-CoA hydrolase activity"/>
    <property type="evidence" value="ECO:0007669"/>
    <property type="project" value="TreeGrafter"/>
</dbReference>
<dbReference type="PROSITE" id="PS51770">
    <property type="entry name" value="HOTDOG_ACOT"/>
    <property type="match status" value="1"/>
</dbReference>
<keyword evidence="2 3" id="KW-0378">Hydrolase</keyword>
<dbReference type="CDD" id="cd03442">
    <property type="entry name" value="BFIT_BACH"/>
    <property type="match status" value="1"/>
</dbReference>
<dbReference type="GO" id="GO:0005829">
    <property type="term" value="C:cytosol"/>
    <property type="evidence" value="ECO:0007669"/>
    <property type="project" value="TreeGrafter"/>
</dbReference>
<dbReference type="InterPro" id="IPR033120">
    <property type="entry name" value="HOTDOG_ACOT"/>
</dbReference>
<organism evidence="5">
    <name type="scientific">Caldithrix abyssi</name>
    <dbReference type="NCBI Taxonomy" id="187145"/>
    <lineage>
        <taxon>Bacteria</taxon>
        <taxon>Pseudomonadati</taxon>
        <taxon>Calditrichota</taxon>
        <taxon>Calditrichia</taxon>
        <taxon>Calditrichales</taxon>
        <taxon>Calditrichaceae</taxon>
        <taxon>Caldithrix</taxon>
    </lineage>
</organism>